<feature type="region of interest" description="Disordered" evidence="1">
    <location>
        <begin position="273"/>
        <end position="307"/>
    </location>
</feature>
<reference evidence="4" key="1">
    <citation type="submission" date="2016-03" db="EMBL/GenBank/DDBJ databases">
        <title>Draft genome sequence of Rosellinia necatrix.</title>
        <authorList>
            <person name="Kanematsu S."/>
        </authorList>
    </citation>
    <scope>NUCLEOTIDE SEQUENCE [LARGE SCALE GENOMIC DNA]</scope>
    <source>
        <strain evidence="4">W97</strain>
    </source>
</reference>
<dbReference type="InterPro" id="IPR056120">
    <property type="entry name" value="DUF7703"/>
</dbReference>
<evidence type="ECO:0000256" key="1">
    <source>
        <dbReference type="SAM" id="MobiDB-lite"/>
    </source>
</evidence>
<feature type="transmembrane region" description="Helical" evidence="2">
    <location>
        <begin position="158"/>
        <end position="177"/>
    </location>
</feature>
<keyword evidence="5" id="KW-1185">Reference proteome</keyword>
<feature type="transmembrane region" description="Helical" evidence="2">
    <location>
        <begin position="48"/>
        <end position="66"/>
    </location>
</feature>
<keyword evidence="2" id="KW-1133">Transmembrane helix</keyword>
<dbReference type="EMBL" id="DF977450">
    <property type="protein sequence ID" value="GAP83794.1"/>
    <property type="molecule type" value="Genomic_DNA"/>
</dbReference>
<dbReference type="OrthoDB" id="405906at2759"/>
<evidence type="ECO:0000259" key="3">
    <source>
        <dbReference type="Pfam" id="PF24802"/>
    </source>
</evidence>
<evidence type="ECO:0000313" key="4">
    <source>
        <dbReference type="EMBL" id="GAP83794.1"/>
    </source>
</evidence>
<proteinExistence type="predicted"/>
<feature type="transmembrane region" description="Helical" evidence="2">
    <location>
        <begin position="115"/>
        <end position="138"/>
    </location>
</feature>
<feature type="transmembrane region" description="Helical" evidence="2">
    <location>
        <begin position="12"/>
        <end position="36"/>
    </location>
</feature>
<organism evidence="4">
    <name type="scientific">Rosellinia necatrix</name>
    <name type="common">White root-rot fungus</name>
    <dbReference type="NCBI Taxonomy" id="77044"/>
    <lineage>
        <taxon>Eukaryota</taxon>
        <taxon>Fungi</taxon>
        <taxon>Dikarya</taxon>
        <taxon>Ascomycota</taxon>
        <taxon>Pezizomycotina</taxon>
        <taxon>Sordariomycetes</taxon>
        <taxon>Xylariomycetidae</taxon>
        <taxon>Xylariales</taxon>
        <taxon>Xylariaceae</taxon>
        <taxon>Rosellinia</taxon>
    </lineage>
</organism>
<evidence type="ECO:0000313" key="5">
    <source>
        <dbReference type="Proteomes" id="UP000054516"/>
    </source>
</evidence>
<dbReference type="PANTHER" id="PTHR37013">
    <property type="entry name" value="INTEGRAL MEMBRANE PROTEIN (AFU_ORTHOLOGUE AFUA_1G05950)-RELATED"/>
    <property type="match status" value="1"/>
</dbReference>
<feature type="domain" description="DUF7703" evidence="3">
    <location>
        <begin position="13"/>
        <end position="260"/>
    </location>
</feature>
<dbReference type="OMA" id="FALACWN"/>
<dbReference type="Proteomes" id="UP000054516">
    <property type="component" value="Unassembled WGS sequence"/>
</dbReference>
<feature type="transmembrane region" description="Helical" evidence="2">
    <location>
        <begin position="86"/>
        <end position="103"/>
    </location>
</feature>
<accession>A0A1S7UL62</accession>
<keyword evidence="2" id="KW-0812">Transmembrane</keyword>
<sequence length="328" mass="36130">MPGETGPIIDKISLPIAMLIGGFFAIAIYNSIEIYISIFRRFPRRRGLYFWSMVCANTGIPVLSIFSLLRYFNITAPGPTSVPVDIGWWLMVTGQSFVLYSRLHLVVGDSRKLRWLLCMIFAVCLFIQLPSSVLFTVISFGSATKSRTITAFTSVETAQLVTVSLQESILSGVYVYACSSTLKTMEIIKGPKVRRMLYELIGLFIVVAALDISLIAVQFAGYFHIQTTYKPVVYSIKLKLEAFVLGNLVNLIIRPSCGCQNGSGSGSNRWALNTTMGGSRRPHPGPLADGTDNTDRHERSPSAESGFLSMISTGESETVQIPMKVLKL</sequence>
<protein>
    <submittedName>
        <fullName evidence="4">Putative integral membrane protein</fullName>
    </submittedName>
</protein>
<dbReference type="PANTHER" id="PTHR37013:SF4">
    <property type="entry name" value="INTEGRAL MEMBRANE PROTEIN"/>
    <property type="match status" value="1"/>
</dbReference>
<dbReference type="AlphaFoldDB" id="A0A1S7UL62"/>
<evidence type="ECO:0000256" key="2">
    <source>
        <dbReference type="SAM" id="Phobius"/>
    </source>
</evidence>
<name>A0A1S7UL62_ROSNE</name>
<feature type="transmembrane region" description="Helical" evidence="2">
    <location>
        <begin position="197"/>
        <end position="223"/>
    </location>
</feature>
<keyword evidence="2" id="KW-0472">Membrane</keyword>
<dbReference type="Pfam" id="PF24802">
    <property type="entry name" value="DUF7703"/>
    <property type="match status" value="1"/>
</dbReference>
<gene>
    <name evidence="4" type="ORF">SAMD00023353_0502030</name>
</gene>